<accession>A0A0C9V972</accession>
<gene>
    <name evidence="2" type="ORF">M422DRAFT_30805</name>
</gene>
<evidence type="ECO:0000313" key="3">
    <source>
        <dbReference type="Proteomes" id="UP000054279"/>
    </source>
</evidence>
<feature type="non-terminal residue" evidence="2">
    <location>
        <position position="52"/>
    </location>
</feature>
<dbReference type="Proteomes" id="UP000054279">
    <property type="component" value="Unassembled WGS sequence"/>
</dbReference>
<dbReference type="EMBL" id="KN837122">
    <property type="protein sequence ID" value="KIJ43529.1"/>
    <property type="molecule type" value="Genomic_DNA"/>
</dbReference>
<dbReference type="AlphaFoldDB" id="A0A0C9V972"/>
<sequence length="52" mass="5816">MSYLPHPHTPQSSFSASQHSYQPQPHSPQPHQLSETILLKSLSITDSNGNNY</sequence>
<evidence type="ECO:0000256" key="1">
    <source>
        <dbReference type="SAM" id="MobiDB-lite"/>
    </source>
</evidence>
<keyword evidence="3" id="KW-1185">Reference proteome</keyword>
<name>A0A0C9V972_SPHS4</name>
<feature type="compositionally biased region" description="Low complexity" evidence="1">
    <location>
        <begin position="17"/>
        <end position="32"/>
    </location>
</feature>
<reference evidence="2 3" key="1">
    <citation type="submission" date="2014-06" db="EMBL/GenBank/DDBJ databases">
        <title>Evolutionary Origins and Diversification of the Mycorrhizal Mutualists.</title>
        <authorList>
            <consortium name="DOE Joint Genome Institute"/>
            <consortium name="Mycorrhizal Genomics Consortium"/>
            <person name="Kohler A."/>
            <person name="Kuo A."/>
            <person name="Nagy L.G."/>
            <person name="Floudas D."/>
            <person name="Copeland A."/>
            <person name="Barry K.W."/>
            <person name="Cichocki N."/>
            <person name="Veneault-Fourrey C."/>
            <person name="LaButti K."/>
            <person name="Lindquist E.A."/>
            <person name="Lipzen A."/>
            <person name="Lundell T."/>
            <person name="Morin E."/>
            <person name="Murat C."/>
            <person name="Riley R."/>
            <person name="Ohm R."/>
            <person name="Sun H."/>
            <person name="Tunlid A."/>
            <person name="Henrissat B."/>
            <person name="Grigoriev I.V."/>
            <person name="Hibbett D.S."/>
            <person name="Martin F."/>
        </authorList>
    </citation>
    <scope>NUCLEOTIDE SEQUENCE [LARGE SCALE GENOMIC DNA]</scope>
    <source>
        <strain evidence="2 3">SS14</strain>
    </source>
</reference>
<protein>
    <submittedName>
        <fullName evidence="2">Unplaced genomic scaffold SPHSTscaffold_47, whole genome shotgun sequence</fullName>
    </submittedName>
</protein>
<evidence type="ECO:0000313" key="2">
    <source>
        <dbReference type="EMBL" id="KIJ43529.1"/>
    </source>
</evidence>
<proteinExistence type="predicted"/>
<dbReference type="HOGENOM" id="CLU_3093248_0_0_1"/>
<organism evidence="2 3">
    <name type="scientific">Sphaerobolus stellatus (strain SS14)</name>
    <dbReference type="NCBI Taxonomy" id="990650"/>
    <lineage>
        <taxon>Eukaryota</taxon>
        <taxon>Fungi</taxon>
        <taxon>Dikarya</taxon>
        <taxon>Basidiomycota</taxon>
        <taxon>Agaricomycotina</taxon>
        <taxon>Agaricomycetes</taxon>
        <taxon>Phallomycetidae</taxon>
        <taxon>Geastrales</taxon>
        <taxon>Sphaerobolaceae</taxon>
        <taxon>Sphaerobolus</taxon>
    </lineage>
</organism>
<feature type="region of interest" description="Disordered" evidence="1">
    <location>
        <begin position="1"/>
        <end position="34"/>
    </location>
</feature>